<dbReference type="Proteomes" id="UP000280298">
    <property type="component" value="Chromosome"/>
</dbReference>
<protein>
    <recommendedName>
        <fullName evidence="5">Secreted protein</fullName>
    </recommendedName>
</protein>
<dbReference type="KEGG" id="scya:EJ357_46645"/>
<gene>
    <name evidence="3" type="ORF">EJ357_46645</name>
</gene>
<reference evidence="3 4" key="1">
    <citation type="journal article" date="2019" name="Int. J. Syst. Evol. Microbiol.">
        <title>Streptomyces cyaneochromogenes sp. nov., a blue pigment-producing actinomycete from manganese-contaminated soil.</title>
        <authorList>
            <person name="Tang X."/>
            <person name="Zhao J."/>
            <person name="Li K."/>
            <person name="Chen Z."/>
            <person name="Sun Y."/>
            <person name="Gao J."/>
        </authorList>
    </citation>
    <scope>NUCLEOTIDE SEQUENCE [LARGE SCALE GENOMIC DNA]</scope>
    <source>
        <strain evidence="3 4">MK-45</strain>
    </source>
</reference>
<evidence type="ECO:0000256" key="2">
    <source>
        <dbReference type="SAM" id="SignalP"/>
    </source>
</evidence>
<keyword evidence="4" id="KW-1185">Reference proteome</keyword>
<name>A0A3Q9F2P3_9ACTN</name>
<feature type="signal peptide" evidence="2">
    <location>
        <begin position="1"/>
        <end position="31"/>
    </location>
</feature>
<dbReference type="EMBL" id="CP034539">
    <property type="protein sequence ID" value="AZQ40950.1"/>
    <property type="molecule type" value="Genomic_DNA"/>
</dbReference>
<dbReference type="AlphaFoldDB" id="A0A3Q9F2P3"/>
<feature type="region of interest" description="Disordered" evidence="1">
    <location>
        <begin position="36"/>
        <end position="61"/>
    </location>
</feature>
<accession>A0A3Q9F2P3</accession>
<evidence type="ECO:0008006" key="5">
    <source>
        <dbReference type="Google" id="ProtNLM"/>
    </source>
</evidence>
<keyword evidence="2" id="KW-0732">Signal</keyword>
<proteinExistence type="predicted"/>
<evidence type="ECO:0000313" key="4">
    <source>
        <dbReference type="Proteomes" id="UP000280298"/>
    </source>
</evidence>
<sequence length="189" mass="20086">MPRRTPPPRLLHAARAAAAVAAVLFGAAGCADMTGQHERTPATAPAGRSSASPTPQQQPLARLTGPNRLALTITEADRDPSGFLTVRGTLANNGDDTTVVPAELRGTERHVLRTGQSLAGATLIDFHHRKRYYVLRDAEGRPLTTTGLTSLRPHESVSVFMQFPAPPAATTAVDLQLPLFDTATLRISP</sequence>
<feature type="compositionally biased region" description="Polar residues" evidence="1">
    <location>
        <begin position="49"/>
        <end position="59"/>
    </location>
</feature>
<evidence type="ECO:0000313" key="3">
    <source>
        <dbReference type="EMBL" id="AZQ40950.1"/>
    </source>
</evidence>
<organism evidence="3 4">
    <name type="scientific">Streptomyces cyaneochromogenes</name>
    <dbReference type="NCBI Taxonomy" id="2496836"/>
    <lineage>
        <taxon>Bacteria</taxon>
        <taxon>Bacillati</taxon>
        <taxon>Actinomycetota</taxon>
        <taxon>Actinomycetes</taxon>
        <taxon>Kitasatosporales</taxon>
        <taxon>Streptomycetaceae</taxon>
        <taxon>Streptomyces</taxon>
    </lineage>
</organism>
<dbReference type="PROSITE" id="PS51257">
    <property type="entry name" value="PROKAR_LIPOPROTEIN"/>
    <property type="match status" value="1"/>
</dbReference>
<dbReference type="OrthoDB" id="4334774at2"/>
<evidence type="ECO:0000256" key="1">
    <source>
        <dbReference type="SAM" id="MobiDB-lite"/>
    </source>
</evidence>
<feature type="chain" id="PRO_5039487830" description="Secreted protein" evidence="2">
    <location>
        <begin position="32"/>
        <end position="189"/>
    </location>
</feature>